<dbReference type="AlphaFoldDB" id="A0A7C8IG26"/>
<keyword evidence="3" id="KW-1185">Reference proteome</keyword>
<reference evidence="2 3" key="1">
    <citation type="submission" date="2019-12" db="EMBL/GenBank/DDBJ databases">
        <title>Draft genome sequence of the ascomycete Xylaria multiplex DSM 110363.</title>
        <authorList>
            <person name="Buettner E."/>
            <person name="Kellner H."/>
        </authorList>
    </citation>
    <scope>NUCLEOTIDE SEQUENCE [LARGE SCALE GENOMIC DNA]</scope>
    <source>
        <strain evidence="2 3">DSM 110363</strain>
    </source>
</reference>
<dbReference type="OrthoDB" id="4770202at2759"/>
<name>A0A7C8IG26_9PEZI</name>
<gene>
    <name evidence="2" type="ORF">GQX73_g10848</name>
</gene>
<accession>A0A7C8IG26</accession>
<evidence type="ECO:0000256" key="1">
    <source>
        <dbReference type="SAM" id="MobiDB-lite"/>
    </source>
</evidence>
<dbReference type="InParanoid" id="A0A7C8IG26"/>
<feature type="region of interest" description="Disordered" evidence="1">
    <location>
        <begin position="429"/>
        <end position="453"/>
    </location>
</feature>
<organism evidence="2 3">
    <name type="scientific">Xylaria multiplex</name>
    <dbReference type="NCBI Taxonomy" id="323545"/>
    <lineage>
        <taxon>Eukaryota</taxon>
        <taxon>Fungi</taxon>
        <taxon>Dikarya</taxon>
        <taxon>Ascomycota</taxon>
        <taxon>Pezizomycotina</taxon>
        <taxon>Sordariomycetes</taxon>
        <taxon>Xylariomycetidae</taxon>
        <taxon>Xylariales</taxon>
        <taxon>Xylariaceae</taxon>
        <taxon>Xylaria</taxon>
    </lineage>
</organism>
<protein>
    <submittedName>
        <fullName evidence="2">Uncharacterized protein</fullName>
    </submittedName>
</protein>
<feature type="region of interest" description="Disordered" evidence="1">
    <location>
        <begin position="1"/>
        <end position="38"/>
    </location>
</feature>
<dbReference type="Proteomes" id="UP000481858">
    <property type="component" value="Unassembled WGS sequence"/>
</dbReference>
<feature type="compositionally biased region" description="Polar residues" evidence="1">
    <location>
        <begin position="106"/>
        <end position="124"/>
    </location>
</feature>
<evidence type="ECO:0000313" key="2">
    <source>
        <dbReference type="EMBL" id="KAF2962729.1"/>
    </source>
</evidence>
<evidence type="ECO:0000313" key="3">
    <source>
        <dbReference type="Proteomes" id="UP000481858"/>
    </source>
</evidence>
<sequence length="453" mass="51011">MQAINEADGTPQPATPESGQSANWGSCGQPTPDTLPESMINVPSHRKKAPMCLCCQRDIAPTTSILSTVPSTEEIADAASTGHRSQYLIHSKNNEKIAGESDHCSHYSTDSEISEEASTAPHQEQDKISSLLTSLSNSVISLFNMAWQRNSRADAEVQDTIKLIKSLPTMRLTCIKNPTRKLTPSQYEQLLEKIEDGKVFPDKLRFEYTHSTQQFEIRMTTTVHEGIVGELNERFAVWKAELMKSNNSEISDAAKTLRLHGNKHVKLPALEEARDSKSPDGGIKHRCKLGCGHPALLFEIEFSHHTKKELRDRAQAYIEHSNGKIRTVIGVYMGEIYKAERENERRLKKMYRTRETDESGPQSYSTDDRNITGEASILKFRDSTGKAIQSTPLRISLEDCICESDIGSIVKEDLETYRRERGEVIRRQVQKEKEKMRSEEQSEAEGRESAMKG</sequence>
<proteinExistence type="predicted"/>
<comment type="caution">
    <text evidence="2">The sequence shown here is derived from an EMBL/GenBank/DDBJ whole genome shotgun (WGS) entry which is preliminary data.</text>
</comment>
<dbReference type="EMBL" id="WUBL01000285">
    <property type="protein sequence ID" value="KAF2962729.1"/>
    <property type="molecule type" value="Genomic_DNA"/>
</dbReference>
<feature type="compositionally biased region" description="Polar residues" evidence="1">
    <location>
        <begin position="15"/>
        <end position="32"/>
    </location>
</feature>
<feature type="region of interest" description="Disordered" evidence="1">
    <location>
        <begin position="99"/>
        <end position="124"/>
    </location>
</feature>